<dbReference type="RefSeq" id="XP_008813649.2">
    <property type="nucleotide sequence ID" value="XM_008815427.4"/>
</dbReference>
<dbReference type="GO" id="GO:0005739">
    <property type="term" value="C:mitochondrion"/>
    <property type="evidence" value="ECO:0007669"/>
    <property type="project" value="InterPro"/>
</dbReference>
<keyword evidence="2" id="KW-1185">Reference proteome</keyword>
<sequence>MMNRAVTDRAITGFFRQSFVLLRSLSTSVSPPAPSSSAAGESKPKRRKKKNLFDVIQFLPSWGLGYKVAKTHWQDVSYELTKVNLYKDGRHGKAWGIRYKAGIRAADAPVKMSGVNKRGWKYIPESEKEKRNSSKVVKQSLA</sequence>
<reference evidence="3" key="2">
    <citation type="submission" date="2025-08" db="UniProtKB">
        <authorList>
            <consortium name="RefSeq"/>
        </authorList>
    </citation>
    <scope>IDENTIFICATION</scope>
    <source>
        <tissue evidence="3">Young leaves</tissue>
    </source>
</reference>
<reference evidence="2" key="1">
    <citation type="journal article" date="2019" name="Nat. Commun.">
        <title>Genome-wide association mapping of date palm fruit traits.</title>
        <authorList>
            <person name="Hazzouri K.M."/>
            <person name="Gros-Balthazard M."/>
            <person name="Flowers J.M."/>
            <person name="Copetti D."/>
            <person name="Lemansour A."/>
            <person name="Lebrun M."/>
            <person name="Masmoudi K."/>
            <person name="Ferrand S."/>
            <person name="Dhar M.I."/>
            <person name="Fresquez Z.A."/>
            <person name="Rosas U."/>
            <person name="Zhang J."/>
            <person name="Talag J."/>
            <person name="Lee S."/>
            <person name="Kudrna D."/>
            <person name="Powell R.F."/>
            <person name="Leitch I.J."/>
            <person name="Krueger R.R."/>
            <person name="Wing R.A."/>
            <person name="Amiri K.M.A."/>
            <person name="Purugganan M.D."/>
        </authorList>
    </citation>
    <scope>NUCLEOTIDE SEQUENCE [LARGE SCALE GENOMIC DNA]</scope>
    <source>
        <strain evidence="2">cv. Khalas</strain>
    </source>
</reference>
<evidence type="ECO:0000313" key="2">
    <source>
        <dbReference type="Proteomes" id="UP000228380"/>
    </source>
</evidence>
<dbReference type="Proteomes" id="UP000228380">
    <property type="component" value="Chromosome 1"/>
</dbReference>
<dbReference type="Pfam" id="PF16053">
    <property type="entry name" value="MRP-S34"/>
    <property type="match status" value="1"/>
</dbReference>
<dbReference type="KEGG" id="pda:103724232"/>
<dbReference type="InterPro" id="IPR032053">
    <property type="entry name" value="Ribosomal_mS34"/>
</dbReference>
<proteinExistence type="predicted"/>
<dbReference type="GO" id="GO:0003735">
    <property type="term" value="F:structural constituent of ribosome"/>
    <property type="evidence" value="ECO:0007669"/>
    <property type="project" value="InterPro"/>
</dbReference>
<dbReference type="OrthoDB" id="16434at2759"/>
<evidence type="ECO:0000256" key="1">
    <source>
        <dbReference type="SAM" id="MobiDB-lite"/>
    </source>
</evidence>
<dbReference type="AlphaFoldDB" id="A0A8B7D5H5"/>
<feature type="compositionally biased region" description="Low complexity" evidence="1">
    <location>
        <begin position="27"/>
        <end position="41"/>
    </location>
</feature>
<dbReference type="PANTHER" id="PTHR35316">
    <property type="entry name" value="28S RIBOSOMAL S34 PROTEIN"/>
    <property type="match status" value="1"/>
</dbReference>
<feature type="region of interest" description="Disordered" evidence="1">
    <location>
        <begin position="27"/>
        <end position="48"/>
    </location>
</feature>
<dbReference type="PANTHER" id="PTHR35316:SF1">
    <property type="entry name" value="28S RIBOSOMAL S34 PROTEIN"/>
    <property type="match status" value="1"/>
</dbReference>
<protein>
    <submittedName>
        <fullName evidence="3">Uncharacterized protein LOC103724232 isoform X1</fullName>
    </submittedName>
</protein>
<evidence type="ECO:0000313" key="3">
    <source>
        <dbReference type="RefSeq" id="XP_008813649.2"/>
    </source>
</evidence>
<gene>
    <name evidence="3" type="primary">LOC103724232</name>
</gene>
<name>A0A8B7D5H5_PHODC</name>
<organism evidence="2 3">
    <name type="scientific">Phoenix dactylifera</name>
    <name type="common">Date palm</name>
    <dbReference type="NCBI Taxonomy" id="42345"/>
    <lineage>
        <taxon>Eukaryota</taxon>
        <taxon>Viridiplantae</taxon>
        <taxon>Streptophyta</taxon>
        <taxon>Embryophyta</taxon>
        <taxon>Tracheophyta</taxon>
        <taxon>Spermatophyta</taxon>
        <taxon>Magnoliopsida</taxon>
        <taxon>Liliopsida</taxon>
        <taxon>Arecaceae</taxon>
        <taxon>Coryphoideae</taxon>
        <taxon>Phoeniceae</taxon>
        <taxon>Phoenix</taxon>
    </lineage>
</organism>
<dbReference type="GeneID" id="103724232"/>
<accession>A0A8B7D5H5</accession>